<dbReference type="PANTHER" id="PTHR35863:SF1">
    <property type="entry name" value="COBALT-PRECORRIN-5B C(1)-METHYLTRANSFERASE"/>
    <property type="match status" value="1"/>
</dbReference>
<evidence type="ECO:0000313" key="7">
    <source>
        <dbReference type="Proteomes" id="UP000196239"/>
    </source>
</evidence>
<evidence type="ECO:0000256" key="2">
    <source>
        <dbReference type="ARBA" id="ARBA00022603"/>
    </source>
</evidence>
<dbReference type="KEGG" id="ndv:NDEV_0112"/>
<organism evidence="6 7">
    <name type="scientific">Nitrosotalea devaniterrae</name>
    <dbReference type="NCBI Taxonomy" id="1078905"/>
    <lineage>
        <taxon>Archaea</taxon>
        <taxon>Nitrososphaerota</taxon>
        <taxon>Nitrososphaeria</taxon>
        <taxon>Nitrosotaleales</taxon>
        <taxon>Nitrosotaleaceae</taxon>
        <taxon>Nitrosotalea</taxon>
    </lineage>
</organism>
<dbReference type="NCBIfam" id="NF000849">
    <property type="entry name" value="PRK00075.1-1"/>
    <property type="match status" value="1"/>
</dbReference>
<keyword evidence="2 5" id="KW-0489">Methyltransferase</keyword>
<evidence type="ECO:0000256" key="3">
    <source>
        <dbReference type="ARBA" id="ARBA00022679"/>
    </source>
</evidence>
<evidence type="ECO:0000256" key="4">
    <source>
        <dbReference type="ARBA" id="ARBA00022691"/>
    </source>
</evidence>
<keyword evidence="3 5" id="KW-0808">Transferase</keyword>
<dbReference type="InterPro" id="IPR036074">
    <property type="entry name" value="CbiD_sf"/>
</dbReference>
<keyword evidence="7" id="KW-1185">Reference proteome</keyword>
<dbReference type="SUPFAM" id="SSF111342">
    <property type="entry name" value="CbiD-like"/>
    <property type="match status" value="1"/>
</dbReference>
<dbReference type="GO" id="GO:0032259">
    <property type="term" value="P:methylation"/>
    <property type="evidence" value="ECO:0007669"/>
    <property type="project" value="UniProtKB-KW"/>
</dbReference>
<evidence type="ECO:0000313" key="6">
    <source>
        <dbReference type="EMBL" id="CUR50877.1"/>
    </source>
</evidence>
<protein>
    <recommendedName>
        <fullName evidence="5">Cobalt-precorrin-5B C(1)-methyltransferase</fullName>
        <ecNumber evidence="5">2.1.1.195</ecNumber>
    </recommendedName>
    <alternativeName>
        <fullName evidence="5">Cobalt-precorrin-6A synthase</fullName>
    </alternativeName>
</protein>
<dbReference type="InterPro" id="IPR002748">
    <property type="entry name" value="CbiD"/>
</dbReference>
<keyword evidence="4 5" id="KW-0949">S-adenosyl-L-methionine</keyword>
<dbReference type="PIRSF" id="PIRSF026782">
    <property type="entry name" value="CbiD"/>
    <property type="match status" value="1"/>
</dbReference>
<dbReference type="GO" id="GO:0019251">
    <property type="term" value="P:anaerobic cobalamin biosynthetic process"/>
    <property type="evidence" value="ECO:0007669"/>
    <property type="project" value="UniProtKB-UniRule"/>
</dbReference>
<proteinExistence type="inferred from homology"/>
<dbReference type="EMBL" id="LN890280">
    <property type="protein sequence ID" value="CUR50877.1"/>
    <property type="molecule type" value="Genomic_DNA"/>
</dbReference>
<dbReference type="HAMAP" id="MF_00787">
    <property type="entry name" value="CbiD"/>
    <property type="match status" value="1"/>
</dbReference>
<evidence type="ECO:0000256" key="5">
    <source>
        <dbReference type="HAMAP-Rule" id="MF_00787"/>
    </source>
</evidence>
<comment type="similarity">
    <text evidence="5">Belongs to the CbiD family.</text>
</comment>
<dbReference type="Pfam" id="PF01888">
    <property type="entry name" value="CbiD"/>
    <property type="match status" value="1"/>
</dbReference>
<dbReference type="AlphaFoldDB" id="A0A128A0M1"/>
<evidence type="ECO:0000256" key="1">
    <source>
        <dbReference type="ARBA" id="ARBA00022573"/>
    </source>
</evidence>
<dbReference type="PANTHER" id="PTHR35863">
    <property type="entry name" value="COBALT-PRECORRIN-5B C(1)-METHYLTRANSFERASE"/>
    <property type="match status" value="1"/>
</dbReference>
<comment type="function">
    <text evidence="5">Catalyzes the methylation of C-1 in cobalt-precorrin-5B to form cobalt-precorrin-6A.</text>
</comment>
<sequence>MAGLEPWLSGLFYQPYSNNLKGLIRKKLSHFMSEEDKPNEKMRMGFTTGTCATAGAKAALLSMINQNKTDFVDVTLPKKSQIQIKIEDCKFDKINATCTVIKDGGDDPDVTHGAEIVTQVTLTEKPGEIEIDGAEGVGRVTKPGLGLEIGSAAINPTPKKMIRENILEIAKDLLAKNGIKVIISVPKGRELAIKTDNPRLGIIGGISILGTSGIVVPYSTASFAASIRQSIEVTRAMGDDTVVLTTGGRSEDFTRKIIDLPDHCFVQMGDFSGYTVQVCAKKGIKKAYVAGFIGKLAKMSMGVKQTHVKGSKVDMEFLSELAKKCGASQQVQDTIRKANTARHVFEIINEKNISGYFDMVCSEAHKQLGKYSDNKFEIEVIMFDFDGKVIGIFPKSNKYLET</sequence>
<comment type="pathway">
    <text evidence="5">Cofactor biosynthesis; adenosylcobalamin biosynthesis; cob(II)yrinate a,c-diamide from sirohydrochlorin (anaerobic route): step 6/10.</text>
</comment>
<dbReference type="Proteomes" id="UP000196239">
    <property type="component" value="Chromosome 1"/>
</dbReference>
<name>A0A128A0M1_9ARCH</name>
<dbReference type="GO" id="GO:0043780">
    <property type="term" value="F:cobalt-precorrin-5B C1-methyltransferase activity"/>
    <property type="evidence" value="ECO:0007669"/>
    <property type="project" value="RHEA"/>
</dbReference>
<comment type="catalytic activity">
    <reaction evidence="5">
        <text>Co-precorrin-5B + S-adenosyl-L-methionine = Co-precorrin-6A + S-adenosyl-L-homocysteine</text>
        <dbReference type="Rhea" id="RHEA:26285"/>
        <dbReference type="ChEBI" id="CHEBI:57856"/>
        <dbReference type="ChEBI" id="CHEBI:59789"/>
        <dbReference type="ChEBI" id="CHEBI:60063"/>
        <dbReference type="ChEBI" id="CHEBI:60064"/>
        <dbReference type="EC" id="2.1.1.195"/>
    </reaction>
</comment>
<dbReference type="EC" id="2.1.1.195" evidence="5"/>
<dbReference type="Gene3D" id="3.30.2110.10">
    <property type="entry name" value="CbiD-like"/>
    <property type="match status" value="1"/>
</dbReference>
<keyword evidence="1 5" id="KW-0169">Cobalamin biosynthesis</keyword>
<reference evidence="7" key="1">
    <citation type="submission" date="2015-10" db="EMBL/GenBank/DDBJ databases">
        <authorList>
            <person name="Lehtovirta-Morley L.E."/>
            <person name="Vieille C."/>
        </authorList>
    </citation>
    <scope>NUCLEOTIDE SEQUENCE [LARGE SCALE GENOMIC DNA]</scope>
</reference>
<accession>A0A128A0M1</accession>
<dbReference type="UniPathway" id="UPA00148">
    <property type="reaction ID" value="UER00227"/>
</dbReference>
<gene>
    <name evidence="5 6" type="primary">cbiD</name>
    <name evidence="6" type="ORF">NDEV_0112</name>
</gene>
<dbReference type="NCBIfam" id="TIGR00312">
    <property type="entry name" value="cbiD"/>
    <property type="match status" value="1"/>
</dbReference>